<evidence type="ECO:0000256" key="2">
    <source>
        <dbReference type="PIRSR" id="PIRSR005384-2"/>
    </source>
</evidence>
<organism evidence="3 4">
    <name type="scientific">Candidatus Uhrbacteria bacterium GW2011_GWF2_44_350</name>
    <dbReference type="NCBI Taxonomy" id="1619000"/>
    <lineage>
        <taxon>Bacteria</taxon>
        <taxon>Candidatus Uhriibacteriota</taxon>
    </lineage>
</organism>
<feature type="binding site" evidence="2">
    <location>
        <position position="136"/>
    </location>
    <ligand>
        <name>D-ribulose 5-phosphate</name>
        <dbReference type="ChEBI" id="CHEBI:58121"/>
    </ligand>
</feature>
<evidence type="ECO:0000313" key="3">
    <source>
        <dbReference type="EMBL" id="KKT71826.1"/>
    </source>
</evidence>
<feature type="binding site" evidence="2">
    <location>
        <position position="140"/>
    </location>
    <ligand>
        <name>D-ribulose 5-phosphate</name>
        <dbReference type="ChEBI" id="CHEBI:58121"/>
    </ligand>
</feature>
<dbReference type="PANTHER" id="PTHR30345">
    <property type="entry name" value="RIBOSE-5-PHOSPHATE ISOMERASE B"/>
    <property type="match status" value="1"/>
</dbReference>
<dbReference type="PANTHER" id="PTHR30345:SF0">
    <property type="entry name" value="DNA DAMAGE-REPAIR_TOLERATION PROTEIN DRT102"/>
    <property type="match status" value="1"/>
</dbReference>
<evidence type="ECO:0000313" key="4">
    <source>
        <dbReference type="Proteomes" id="UP000034154"/>
    </source>
</evidence>
<feature type="binding site" evidence="2">
    <location>
        <position position="102"/>
    </location>
    <ligand>
        <name>D-ribulose 5-phosphate</name>
        <dbReference type="ChEBI" id="CHEBI:58121"/>
    </ligand>
</feature>
<accession>A0A0G1JJN4</accession>
<dbReference type="InterPro" id="IPR036569">
    <property type="entry name" value="RpiB_LacA_LacB_sf"/>
</dbReference>
<dbReference type="GO" id="GO:0009052">
    <property type="term" value="P:pentose-phosphate shunt, non-oxidative branch"/>
    <property type="evidence" value="ECO:0007669"/>
    <property type="project" value="TreeGrafter"/>
</dbReference>
<dbReference type="EMBL" id="LCJB01000007">
    <property type="protein sequence ID" value="KKT71826.1"/>
    <property type="molecule type" value="Genomic_DNA"/>
</dbReference>
<comment type="similarity">
    <text evidence="1">Belongs to the LacAB/RpiB family.</text>
</comment>
<feature type="binding site" evidence="2">
    <location>
        <begin position="69"/>
        <end position="73"/>
    </location>
    <ligand>
        <name>D-ribulose 5-phosphate</name>
        <dbReference type="ChEBI" id="CHEBI:58121"/>
    </ligand>
</feature>
<name>A0A0G1JJN4_9BACT</name>
<dbReference type="PIRSF" id="PIRSF005384">
    <property type="entry name" value="RpiB_LacA_B"/>
    <property type="match status" value="1"/>
</dbReference>
<dbReference type="PATRIC" id="fig|1619000.3.peg.152"/>
<keyword evidence="3" id="KW-0413">Isomerase</keyword>
<dbReference type="Gene3D" id="3.40.1400.10">
    <property type="entry name" value="Sugar-phosphate isomerase, RpiB/LacA/LacB"/>
    <property type="match status" value="1"/>
</dbReference>
<dbReference type="AlphaFoldDB" id="A0A0G1JJN4"/>
<dbReference type="Proteomes" id="UP000034154">
    <property type="component" value="Unassembled WGS sequence"/>
</dbReference>
<dbReference type="NCBIfam" id="TIGR00689">
    <property type="entry name" value="rpiB_lacA_lacB"/>
    <property type="match status" value="1"/>
</dbReference>
<dbReference type="GO" id="GO:0004751">
    <property type="term" value="F:ribose-5-phosphate isomerase activity"/>
    <property type="evidence" value="ECO:0007669"/>
    <property type="project" value="TreeGrafter"/>
</dbReference>
<dbReference type="GO" id="GO:0019316">
    <property type="term" value="P:D-allose catabolic process"/>
    <property type="evidence" value="ECO:0007669"/>
    <property type="project" value="TreeGrafter"/>
</dbReference>
<reference evidence="3 4" key="1">
    <citation type="journal article" date="2015" name="Nature">
        <title>rRNA introns, odd ribosomes, and small enigmatic genomes across a large radiation of phyla.</title>
        <authorList>
            <person name="Brown C.T."/>
            <person name="Hug L.A."/>
            <person name="Thomas B.C."/>
            <person name="Sharon I."/>
            <person name="Castelle C.J."/>
            <person name="Singh A."/>
            <person name="Wilkins M.J."/>
            <person name="Williams K.H."/>
            <person name="Banfield J.F."/>
        </authorList>
    </citation>
    <scope>NUCLEOTIDE SEQUENCE [LARGE SCALE GENOMIC DNA]</scope>
</reference>
<dbReference type="SUPFAM" id="SSF89623">
    <property type="entry name" value="Ribose/Galactose isomerase RpiB/AlsB"/>
    <property type="match status" value="1"/>
</dbReference>
<evidence type="ECO:0000256" key="1">
    <source>
        <dbReference type="ARBA" id="ARBA00008754"/>
    </source>
</evidence>
<protein>
    <submittedName>
        <fullName evidence="3">Sugar-phosphate isomerase, RpiB/LacA/LacB family</fullName>
    </submittedName>
</protein>
<dbReference type="NCBIfam" id="NF004051">
    <property type="entry name" value="PRK05571.1"/>
    <property type="match status" value="1"/>
</dbReference>
<gene>
    <name evidence="3" type="ORF">UW63_C0007G0008</name>
</gene>
<dbReference type="Pfam" id="PF02502">
    <property type="entry name" value="LacAB_rpiB"/>
    <property type="match status" value="1"/>
</dbReference>
<sequence>MPQKLYLGADHAGWARKEKIKEWLAADGYEVIDLSNPELNSEDDYPEVAFRVAERVAAEVETKGLLLCGSGLGMCMAANKVKGIRAAAVYNEWAAKVSREDNNANVLCLPGRYLEDEEIKKITKVWLETKFSGEERHLRRINKLETRGGVVKV</sequence>
<comment type="caution">
    <text evidence="3">The sequence shown here is derived from an EMBL/GenBank/DDBJ whole genome shotgun (WGS) entry which is preliminary data.</text>
</comment>
<proteinExistence type="inferred from homology"/>
<feature type="binding site" evidence="2">
    <location>
        <begin position="10"/>
        <end position="11"/>
    </location>
    <ligand>
        <name>D-ribulose 5-phosphate</name>
        <dbReference type="ChEBI" id="CHEBI:58121"/>
    </ligand>
</feature>
<dbReference type="InterPro" id="IPR003500">
    <property type="entry name" value="RpiB_LacA_LacB"/>
</dbReference>
<feature type="binding site" evidence="2">
    <location>
        <position position="112"/>
    </location>
    <ligand>
        <name>D-ribulose 5-phosphate</name>
        <dbReference type="ChEBI" id="CHEBI:58121"/>
    </ligand>
</feature>